<feature type="region of interest" description="Disordered" evidence="5">
    <location>
        <begin position="182"/>
        <end position="202"/>
    </location>
</feature>
<dbReference type="Gene3D" id="3.30.1120.10">
    <property type="match status" value="1"/>
</dbReference>
<keyword evidence="8" id="KW-1185">Reference proteome</keyword>
<evidence type="ECO:0000256" key="2">
    <source>
        <dbReference type="ARBA" id="ARBA00022723"/>
    </source>
</evidence>
<dbReference type="AlphaFoldDB" id="A0A9X2P4J0"/>
<dbReference type="PROSITE" id="PS00523">
    <property type="entry name" value="SULFATASE_1"/>
    <property type="match status" value="1"/>
</dbReference>
<evidence type="ECO:0000256" key="5">
    <source>
        <dbReference type="SAM" id="MobiDB-lite"/>
    </source>
</evidence>
<dbReference type="InterPro" id="IPR024607">
    <property type="entry name" value="Sulfatase_CS"/>
</dbReference>
<evidence type="ECO:0000313" key="8">
    <source>
        <dbReference type="Proteomes" id="UP001142175"/>
    </source>
</evidence>
<evidence type="ECO:0000256" key="4">
    <source>
        <dbReference type="ARBA" id="ARBA00022837"/>
    </source>
</evidence>
<dbReference type="Gene3D" id="2.60.120.200">
    <property type="match status" value="1"/>
</dbReference>
<dbReference type="SUPFAM" id="SSF53649">
    <property type="entry name" value="Alkaline phosphatase-like"/>
    <property type="match status" value="1"/>
</dbReference>
<dbReference type="RefSeq" id="WP_258423711.1">
    <property type="nucleotide sequence ID" value="NZ_JANAEZ010000009.1"/>
</dbReference>
<organism evidence="7 8">
    <name type="scientific">Aquiflexum gelatinilyticum</name>
    <dbReference type="NCBI Taxonomy" id="2961943"/>
    <lineage>
        <taxon>Bacteria</taxon>
        <taxon>Pseudomonadati</taxon>
        <taxon>Bacteroidota</taxon>
        <taxon>Cytophagia</taxon>
        <taxon>Cytophagales</taxon>
        <taxon>Cyclobacteriaceae</taxon>
        <taxon>Aquiflexum</taxon>
    </lineage>
</organism>
<dbReference type="PANTHER" id="PTHR42693:SF43">
    <property type="entry name" value="BLL2667 PROTEIN"/>
    <property type="match status" value="1"/>
</dbReference>
<dbReference type="InterPro" id="IPR000917">
    <property type="entry name" value="Sulfatase_N"/>
</dbReference>
<dbReference type="GO" id="GO:0046872">
    <property type="term" value="F:metal ion binding"/>
    <property type="evidence" value="ECO:0007669"/>
    <property type="project" value="UniProtKB-KW"/>
</dbReference>
<sequence>MKNRLIQLFMISGLLAFFACGPSQNESDSEIGAEGIEISEGIDRTILPIKHPERVRYSELDVRNTTPPPKFEVTAPKDAPNVVIILMDDMGFAVPETFGGPAYMPTLDRLAKNGLTYNRFHTTALCTPTRAALLTGYNPHSVNLGIITELATSYPGYTSIRPQSITPLAEVLRQNGYSTAQFGKSHETPTWEKSSNGPQDRWPTHSGFEKFYGFLGGITNNWAPVIYDGVTMIETPSYPGYHFTNDMTNQAVSWVNKQQALQPDKPFFIYYAPGATRAPHHAPKEYSAKYKGKFDKGWDVLREETLERQKKLGIVPANTILPPKPEQIQDWADLSPVEQKLFARQMEVFAGFAEHTDHEIGRLIDAIEEMGELDNTIIFFIAGDNGSSAEGQQTGMFNEWTYFNRVKENVDDMMKLYDEWGTESTIPHMASGWAVATNSPFTWTKQMASDFGGTRNGMVVHWPKGIKSKGEMRNQFGFVADVAPTVYEVTGIPSPKMVNGIAQDPIEGTSLAYSFNNGDAPEQHTVQYFEIGGNRAVYQDGWYARTIHQAPFLPEPFNTLQNDVWELYNTKEDFSLSNDLSQKEPQKLKDMQSLFMKEAEKYHVLPIDDRTVERMIAEVAGRPTVMAPGRTSMKLTKDMKGLGVDVFPNLQNTSYTITAEVEVGPGGNGVLVCQGGRFGGLSFYVKNGKPFFTYNFLGLNSTTISSTQTLAPGKHTLVYDFKYDGGGPGRGGVGTITVDGQKFGEGRIERTQPGIFSVVDLADVGVDLGTVVADYGTSSKFNGNIKNVTIQRIAATVPSEAPAIID</sequence>
<evidence type="ECO:0000259" key="6">
    <source>
        <dbReference type="Pfam" id="PF00884"/>
    </source>
</evidence>
<dbReference type="Gene3D" id="3.40.720.10">
    <property type="entry name" value="Alkaline Phosphatase, subunit A"/>
    <property type="match status" value="1"/>
</dbReference>
<evidence type="ECO:0000256" key="3">
    <source>
        <dbReference type="ARBA" id="ARBA00022801"/>
    </source>
</evidence>
<dbReference type="GO" id="GO:0004553">
    <property type="term" value="F:hydrolase activity, hydrolyzing O-glycosyl compounds"/>
    <property type="evidence" value="ECO:0007669"/>
    <property type="project" value="UniProtKB-ARBA"/>
</dbReference>
<dbReference type="Pfam" id="PF00884">
    <property type="entry name" value="Sulfatase"/>
    <property type="match status" value="1"/>
</dbReference>
<evidence type="ECO:0000256" key="1">
    <source>
        <dbReference type="ARBA" id="ARBA00008779"/>
    </source>
</evidence>
<protein>
    <submittedName>
        <fullName evidence="7">Arylsulfatase</fullName>
    </submittedName>
</protein>
<dbReference type="EMBL" id="JANSUY010000010">
    <property type="protein sequence ID" value="MCR9015848.1"/>
    <property type="molecule type" value="Genomic_DNA"/>
</dbReference>
<reference evidence="7" key="1">
    <citation type="submission" date="2022-08" db="EMBL/GenBank/DDBJ databases">
        <authorList>
            <person name="Zhang D."/>
        </authorList>
    </citation>
    <scope>NUCLEOTIDE SEQUENCE</scope>
    <source>
        <strain evidence="7">XJ19-11</strain>
    </source>
</reference>
<dbReference type="InterPro" id="IPR013320">
    <property type="entry name" value="ConA-like_dom_sf"/>
</dbReference>
<dbReference type="SUPFAM" id="SSF49899">
    <property type="entry name" value="Concanavalin A-like lectins/glucanases"/>
    <property type="match status" value="1"/>
</dbReference>
<keyword evidence="3" id="KW-0378">Hydrolase</keyword>
<dbReference type="CDD" id="cd16025">
    <property type="entry name" value="PAS_like"/>
    <property type="match status" value="1"/>
</dbReference>
<dbReference type="PANTHER" id="PTHR42693">
    <property type="entry name" value="ARYLSULFATASE FAMILY MEMBER"/>
    <property type="match status" value="1"/>
</dbReference>
<evidence type="ECO:0000313" key="7">
    <source>
        <dbReference type="EMBL" id="MCR9015848.1"/>
    </source>
</evidence>
<dbReference type="GO" id="GO:0005975">
    <property type="term" value="P:carbohydrate metabolic process"/>
    <property type="evidence" value="ECO:0007669"/>
    <property type="project" value="UniProtKB-ARBA"/>
</dbReference>
<keyword evidence="2" id="KW-0479">Metal-binding</keyword>
<keyword evidence="4" id="KW-0106">Calcium</keyword>
<dbReference type="Proteomes" id="UP001142175">
    <property type="component" value="Unassembled WGS sequence"/>
</dbReference>
<comment type="similarity">
    <text evidence="1">Belongs to the sulfatase family.</text>
</comment>
<dbReference type="InterPro" id="IPR050738">
    <property type="entry name" value="Sulfatase"/>
</dbReference>
<proteinExistence type="inferred from homology"/>
<comment type="caution">
    <text evidence="7">The sequence shown here is derived from an EMBL/GenBank/DDBJ whole genome shotgun (WGS) entry which is preliminary data.</text>
</comment>
<feature type="domain" description="Sulfatase N-terminal" evidence="6">
    <location>
        <begin position="80"/>
        <end position="492"/>
    </location>
</feature>
<name>A0A9X2P4J0_9BACT</name>
<gene>
    <name evidence="7" type="ORF">NU887_12435</name>
</gene>
<dbReference type="InterPro" id="IPR017850">
    <property type="entry name" value="Alkaline_phosphatase_core_sf"/>
</dbReference>
<dbReference type="PROSITE" id="PS51257">
    <property type="entry name" value="PROKAR_LIPOPROTEIN"/>
    <property type="match status" value="1"/>
</dbReference>
<accession>A0A9X2P4J0</accession>